<accession>A0A6I3LN92</accession>
<keyword evidence="2" id="KW-1185">Reference proteome</keyword>
<dbReference type="RefSeq" id="WP_155092094.1">
    <property type="nucleotide sequence ID" value="NZ_CP102754.1"/>
</dbReference>
<dbReference type="OrthoDB" id="9815940at2"/>
<protein>
    <recommendedName>
        <fullName evidence="3">Lipocalin-like domain-containing protein</fullName>
    </recommendedName>
</protein>
<reference evidence="1 2" key="1">
    <citation type="submission" date="2019-11" db="EMBL/GenBank/DDBJ databases">
        <title>Genome of Strain BIT-d1.</title>
        <authorList>
            <person name="Yang Y."/>
        </authorList>
    </citation>
    <scope>NUCLEOTIDE SEQUENCE [LARGE SCALE GENOMIC DNA]</scope>
    <source>
        <strain evidence="1 2">BIT-d1</strain>
    </source>
</reference>
<name>A0A6I3LN92_9FLAO</name>
<evidence type="ECO:0000313" key="2">
    <source>
        <dbReference type="Proteomes" id="UP000438760"/>
    </source>
</evidence>
<gene>
    <name evidence="1" type="ORF">GJV76_07945</name>
</gene>
<comment type="caution">
    <text evidence="1">The sequence shown here is derived from an EMBL/GenBank/DDBJ whole genome shotgun (WGS) entry which is preliminary data.</text>
</comment>
<dbReference type="EMBL" id="WMJX01000013">
    <property type="protein sequence ID" value="MTG98061.1"/>
    <property type="molecule type" value="Genomic_DNA"/>
</dbReference>
<organism evidence="1 2">
    <name type="scientific">Myroides albus</name>
    <dbReference type="NCBI Taxonomy" id="2562892"/>
    <lineage>
        <taxon>Bacteria</taxon>
        <taxon>Pseudomonadati</taxon>
        <taxon>Bacteroidota</taxon>
        <taxon>Flavobacteriia</taxon>
        <taxon>Flavobacteriales</taxon>
        <taxon>Flavobacteriaceae</taxon>
        <taxon>Myroides</taxon>
    </lineage>
</organism>
<dbReference type="PROSITE" id="PS51257">
    <property type="entry name" value="PROKAR_LIPOPROTEIN"/>
    <property type="match status" value="1"/>
</dbReference>
<evidence type="ECO:0000313" key="1">
    <source>
        <dbReference type="EMBL" id="MTG98061.1"/>
    </source>
</evidence>
<dbReference type="AlphaFoldDB" id="A0A6I3LN92"/>
<proteinExistence type="predicted"/>
<sequence length="175" mass="20096">MKKYLLFFATILCCVFLGGCSSDENSKKKDDGNESNNSGTEISVAHYSKAIKKDWLASKFVYLDRNNKVILEEDLSFYRVCDLDLYSFKEDKVFMENHSFDCSELYKSVADYKIEGENLLLFAKEMNDNLEPLEIISLTTKQLVLKVDDKYDFFYGKQINLPEGATAKQVILVAK</sequence>
<dbReference type="Proteomes" id="UP000438760">
    <property type="component" value="Unassembled WGS sequence"/>
</dbReference>
<evidence type="ECO:0008006" key="3">
    <source>
        <dbReference type="Google" id="ProtNLM"/>
    </source>
</evidence>